<name>A0A081RL40_9ARCH</name>
<keyword evidence="2" id="KW-1185">Reference proteome</keyword>
<accession>A0A081RL40</accession>
<reference evidence="1 2" key="1">
    <citation type="submission" date="2014-06" db="EMBL/GenBank/DDBJ databases">
        <authorList>
            <person name="Ngugi D.K."/>
            <person name="Blom J."/>
            <person name="Alam I."/>
            <person name="Rashid M."/>
            <person name="Ba Alawi W."/>
            <person name="Zhang G."/>
            <person name="Hikmawan T."/>
            <person name="Guan Y."/>
            <person name="Antunes A."/>
            <person name="Siam R."/>
            <person name="ElDorry H."/>
            <person name="Bajic V."/>
            <person name="Stingl U."/>
        </authorList>
    </citation>
    <scope>NUCLEOTIDE SEQUENCE [LARGE SCALE GENOMIC DNA]</scope>
    <source>
        <strain evidence="1">SCGC AAA799-N04</strain>
    </source>
</reference>
<proteinExistence type="predicted"/>
<gene>
    <name evidence="1" type="ORF">AAA799N04_01680</name>
</gene>
<comment type="caution">
    <text evidence="1">The sequence shown here is derived from an EMBL/GenBank/DDBJ whole genome shotgun (WGS) entry which is preliminary data.</text>
</comment>
<dbReference type="AlphaFoldDB" id="A0A081RL40"/>
<organism evidence="1 2">
    <name type="scientific">Marine Group I thaumarchaeote SCGC AAA799-N04</name>
    <dbReference type="NCBI Taxonomy" id="1502293"/>
    <lineage>
        <taxon>Archaea</taxon>
        <taxon>Nitrososphaerota</taxon>
        <taxon>Marine Group I</taxon>
    </lineage>
</organism>
<evidence type="ECO:0000313" key="1">
    <source>
        <dbReference type="EMBL" id="KEQ55913.1"/>
    </source>
</evidence>
<evidence type="ECO:0000313" key="2">
    <source>
        <dbReference type="Proteomes" id="UP000028059"/>
    </source>
</evidence>
<sequence length="76" mass="8189">MSSTRKVVCVFCSSITDAACPRSPPFLYSSSIFLIGIPDDFEIDLIASFSATPSSTPSKSGLSFPCKRYTILEITS</sequence>
<dbReference type="EMBL" id="JOKN01000047">
    <property type="protein sequence ID" value="KEQ55913.1"/>
    <property type="molecule type" value="Genomic_DNA"/>
</dbReference>
<protein>
    <submittedName>
        <fullName evidence="1">Uncharacterized protein</fullName>
    </submittedName>
</protein>
<dbReference type="Proteomes" id="UP000028059">
    <property type="component" value="Unassembled WGS sequence"/>
</dbReference>